<dbReference type="PROSITE" id="PS51078">
    <property type="entry name" value="ICLR_ED"/>
    <property type="match status" value="1"/>
</dbReference>
<dbReference type="GO" id="GO:0003677">
    <property type="term" value="F:DNA binding"/>
    <property type="evidence" value="ECO:0007669"/>
    <property type="project" value="UniProtKB-KW"/>
</dbReference>
<dbReference type="SUPFAM" id="SSF46785">
    <property type="entry name" value="Winged helix' DNA-binding domain"/>
    <property type="match status" value="1"/>
</dbReference>
<proteinExistence type="predicted"/>
<dbReference type="SUPFAM" id="SSF55781">
    <property type="entry name" value="GAF domain-like"/>
    <property type="match status" value="1"/>
</dbReference>
<reference evidence="7 8" key="1">
    <citation type="submission" date="2016-10" db="EMBL/GenBank/DDBJ databases">
        <title>The Draft Genome Sequence of the Potato Rhizosphere Bacteria Ochrobactrum sp. IPA7.2.</title>
        <authorList>
            <person name="Gogoleva N.E."/>
            <person name="Khlopko Y.A."/>
            <person name="Burygin G.L."/>
            <person name="Plotnikov A.O."/>
        </authorList>
    </citation>
    <scope>NUCLEOTIDE SEQUENCE [LARGE SCALE GENOMIC DNA]</scope>
    <source>
        <strain evidence="7 8">IPA7.2</strain>
    </source>
</reference>
<feature type="domain" description="HTH iclR-type" evidence="5">
    <location>
        <begin position="28"/>
        <end position="96"/>
    </location>
</feature>
<organism evidence="7 8">
    <name type="scientific">Brucella cytisi</name>
    <dbReference type="NCBI Taxonomy" id="407152"/>
    <lineage>
        <taxon>Bacteria</taxon>
        <taxon>Pseudomonadati</taxon>
        <taxon>Pseudomonadota</taxon>
        <taxon>Alphaproteobacteria</taxon>
        <taxon>Hyphomicrobiales</taxon>
        <taxon>Brucellaceae</taxon>
        <taxon>Brucella/Ochrobactrum group</taxon>
        <taxon>Brucella</taxon>
    </lineage>
</organism>
<comment type="caution">
    <text evidence="7">The sequence shown here is derived from an EMBL/GenBank/DDBJ whole genome shotgun (WGS) entry which is preliminary data.</text>
</comment>
<keyword evidence="3" id="KW-0804">Transcription</keyword>
<evidence type="ECO:0000256" key="3">
    <source>
        <dbReference type="ARBA" id="ARBA00023163"/>
    </source>
</evidence>
<keyword evidence="8" id="KW-1185">Reference proteome</keyword>
<dbReference type="PROSITE" id="PS51077">
    <property type="entry name" value="HTH_ICLR"/>
    <property type="match status" value="1"/>
</dbReference>
<dbReference type="AlphaFoldDB" id="A0A1J6HRV6"/>
<dbReference type="OrthoDB" id="9790046at2"/>
<dbReference type="Pfam" id="PF01614">
    <property type="entry name" value="IclR_C"/>
    <property type="match status" value="1"/>
</dbReference>
<dbReference type="EMBL" id="MOEC01000002">
    <property type="protein sequence ID" value="OIS95107.1"/>
    <property type="molecule type" value="Genomic_DNA"/>
</dbReference>
<dbReference type="GO" id="GO:0003700">
    <property type="term" value="F:DNA-binding transcription factor activity"/>
    <property type="evidence" value="ECO:0007669"/>
    <property type="project" value="TreeGrafter"/>
</dbReference>
<evidence type="ECO:0000259" key="6">
    <source>
        <dbReference type="PROSITE" id="PS51078"/>
    </source>
</evidence>
<dbReference type="InterPro" id="IPR014757">
    <property type="entry name" value="Tscrpt_reg_IclR_C"/>
</dbReference>
<evidence type="ECO:0000313" key="7">
    <source>
        <dbReference type="EMBL" id="OIS95107.1"/>
    </source>
</evidence>
<dbReference type="Proteomes" id="UP000182985">
    <property type="component" value="Unassembled WGS sequence"/>
</dbReference>
<dbReference type="InterPro" id="IPR029016">
    <property type="entry name" value="GAF-like_dom_sf"/>
</dbReference>
<protein>
    <submittedName>
        <fullName evidence="7">IclR family transcriptional regulator</fullName>
    </submittedName>
</protein>
<gene>
    <name evidence="7" type="ORF">BLA27_03755</name>
</gene>
<dbReference type="RefSeq" id="WP_071630478.1">
    <property type="nucleotide sequence ID" value="NZ_JBCAUP010000022.1"/>
</dbReference>
<feature type="region of interest" description="Disordered" evidence="4">
    <location>
        <begin position="1"/>
        <end position="27"/>
    </location>
</feature>
<evidence type="ECO:0000256" key="4">
    <source>
        <dbReference type="SAM" id="MobiDB-lite"/>
    </source>
</evidence>
<dbReference type="InterPro" id="IPR036388">
    <property type="entry name" value="WH-like_DNA-bd_sf"/>
</dbReference>
<accession>A0A1J6HRV6</accession>
<feature type="domain" description="IclR-ED" evidence="6">
    <location>
        <begin position="90"/>
        <end position="272"/>
    </location>
</feature>
<evidence type="ECO:0000259" key="5">
    <source>
        <dbReference type="PROSITE" id="PS51077"/>
    </source>
</evidence>
<evidence type="ECO:0000256" key="2">
    <source>
        <dbReference type="ARBA" id="ARBA00023125"/>
    </source>
</evidence>
<dbReference type="Gene3D" id="3.30.450.40">
    <property type="match status" value="1"/>
</dbReference>
<dbReference type="Gene3D" id="1.10.10.10">
    <property type="entry name" value="Winged helix-like DNA-binding domain superfamily/Winged helix DNA-binding domain"/>
    <property type="match status" value="1"/>
</dbReference>
<dbReference type="GO" id="GO:0045892">
    <property type="term" value="P:negative regulation of DNA-templated transcription"/>
    <property type="evidence" value="ECO:0007669"/>
    <property type="project" value="TreeGrafter"/>
</dbReference>
<dbReference type="InterPro" id="IPR005471">
    <property type="entry name" value="Tscrpt_reg_IclR_N"/>
</dbReference>
<evidence type="ECO:0000313" key="8">
    <source>
        <dbReference type="Proteomes" id="UP000182985"/>
    </source>
</evidence>
<name>A0A1J6HRV6_9HYPH</name>
<sequence>MKVSSAAIPAETSPADDTETKSTRRSRVSGIDRALQVIDYLYETGAPAGPYAIAKAIKAPLSTVYVTIDDLVEKNMLARNADGAIWLGARLYHYGLAYARSLDFMSVATHEMHDLCREANEAVQLCGRDGDHMLVLAMADGPSPFQVASRVGTRVPLNWTASGRLLVGHLAANERIELFKRCARTSPTGRAEIDATSLSEAAAKAFDERLSIQIAESDYAVACIASPICDRDGQCVATISIVLPEQKVLSDEGRYTSQVRASAAKIEKLMGWRNH</sequence>
<dbReference type="PANTHER" id="PTHR30136">
    <property type="entry name" value="HELIX-TURN-HELIX TRANSCRIPTIONAL REGULATOR, ICLR FAMILY"/>
    <property type="match status" value="1"/>
</dbReference>
<evidence type="ECO:0000256" key="1">
    <source>
        <dbReference type="ARBA" id="ARBA00023015"/>
    </source>
</evidence>
<dbReference type="PANTHER" id="PTHR30136:SF35">
    <property type="entry name" value="HTH-TYPE TRANSCRIPTIONAL REGULATOR RV1719"/>
    <property type="match status" value="1"/>
</dbReference>
<keyword evidence="2" id="KW-0238">DNA-binding</keyword>
<dbReference type="InterPro" id="IPR050707">
    <property type="entry name" value="HTH_MetabolicPath_Reg"/>
</dbReference>
<dbReference type="InterPro" id="IPR036390">
    <property type="entry name" value="WH_DNA-bd_sf"/>
</dbReference>
<keyword evidence="1" id="KW-0805">Transcription regulation</keyword>